<evidence type="ECO:0000313" key="4">
    <source>
        <dbReference type="Proteomes" id="UP000054639"/>
    </source>
</evidence>
<dbReference type="RefSeq" id="WP_058475052.1">
    <property type="nucleotide sequence ID" value="NZ_CAAAIL010000017.1"/>
</dbReference>
<evidence type="ECO:0000313" key="3">
    <source>
        <dbReference type="EMBL" id="STY82923.1"/>
    </source>
</evidence>
<evidence type="ECO:0000313" key="5">
    <source>
        <dbReference type="Proteomes" id="UP000254230"/>
    </source>
</evidence>
<dbReference type="OrthoDB" id="5638202at2"/>
<dbReference type="EMBL" id="UGOW01000002">
    <property type="protein sequence ID" value="STY82923.1"/>
    <property type="molecule type" value="Genomic_DNA"/>
</dbReference>
<dbReference type="EMBL" id="LNYR01000043">
    <property type="protein sequence ID" value="KTD44101.1"/>
    <property type="molecule type" value="Genomic_DNA"/>
</dbReference>
<reference evidence="3 5" key="2">
    <citation type="submission" date="2018-06" db="EMBL/GenBank/DDBJ databases">
        <authorList>
            <consortium name="Pathogen Informatics"/>
            <person name="Doyle S."/>
        </authorList>
    </citation>
    <scope>NUCLEOTIDE SEQUENCE [LARGE SCALE GENOMIC DNA]</scope>
    <source>
        <strain evidence="3 5">NCTC12376</strain>
    </source>
</reference>
<protein>
    <submittedName>
        <fullName evidence="3">Legionella vir region protein LvrA</fullName>
    </submittedName>
</protein>
<dbReference type="Proteomes" id="UP000254230">
    <property type="component" value="Unassembled WGS sequence"/>
</dbReference>
<proteinExistence type="predicted"/>
<feature type="compositionally biased region" description="Polar residues" evidence="1">
    <location>
        <begin position="272"/>
        <end position="281"/>
    </location>
</feature>
<accession>A0A378PEJ0</accession>
<dbReference type="Proteomes" id="UP000054639">
    <property type="component" value="Unassembled WGS sequence"/>
</dbReference>
<keyword evidence="4" id="KW-1185">Reference proteome</keyword>
<organism evidence="3 5">
    <name type="scientific">Legionella quateirensis</name>
    <dbReference type="NCBI Taxonomy" id="45072"/>
    <lineage>
        <taxon>Bacteria</taxon>
        <taxon>Pseudomonadati</taxon>
        <taxon>Pseudomonadota</taxon>
        <taxon>Gammaproteobacteria</taxon>
        <taxon>Legionellales</taxon>
        <taxon>Legionellaceae</taxon>
        <taxon>Legionella</taxon>
    </lineage>
</organism>
<dbReference type="STRING" id="45072.Lqua_2921"/>
<dbReference type="AlphaFoldDB" id="A0A378PEJ0"/>
<reference evidence="2 4" key="1">
    <citation type="submission" date="2015-11" db="EMBL/GenBank/DDBJ databases">
        <title>Genomic analysis of 38 Legionella species identifies large and diverse effector repertoires.</title>
        <authorList>
            <person name="Burstein D."/>
            <person name="Amaro F."/>
            <person name="Zusman T."/>
            <person name="Lifshitz Z."/>
            <person name="Cohen O."/>
            <person name="Gilbert J.A."/>
            <person name="Pupko T."/>
            <person name="Shuman H.A."/>
            <person name="Segal G."/>
        </authorList>
    </citation>
    <scope>NUCLEOTIDE SEQUENCE [LARGE SCALE GENOMIC DNA]</scope>
    <source>
        <strain evidence="2 4">ATCC 49507</strain>
    </source>
</reference>
<sequence length="331" mass="37908">MNYFEPYQQARINIENRFKGLLHAHTTLIKSLITLANPLTGIVTGITYRDIADLLTISKAPGRTESGTPQKETIRSYLRSIEKQCPEDFQVISEGQKLQFQFPKLPEIYAGFLEKSEEYTERRDEQSISKTLENSKKNDELKSLENTQEYTELYTELYTDDSAVKNNNIFNITNSNKQTQTASNDFSCSKKQISDDFYPNTKTIELALSMGLTKVTDFTEIQAFIKHNKKLNTQWADFNPVFITWLERDAQYMQKQQQKAQGQLRSNHNERGTNQSSLNPTALERVSQQHGISIESLWGTSGSELNSCAFIEGTLVQPMDETDSNLRTAFY</sequence>
<name>A0A378PEJ0_9GAMM</name>
<evidence type="ECO:0000313" key="2">
    <source>
        <dbReference type="EMBL" id="KTD44101.1"/>
    </source>
</evidence>
<evidence type="ECO:0000256" key="1">
    <source>
        <dbReference type="SAM" id="MobiDB-lite"/>
    </source>
</evidence>
<feature type="region of interest" description="Disordered" evidence="1">
    <location>
        <begin position="256"/>
        <end position="281"/>
    </location>
</feature>
<gene>
    <name evidence="2" type="ORF">Lqua_2921</name>
    <name evidence="3" type="ORF">NCTC12376_03388</name>
</gene>